<dbReference type="SUPFAM" id="SSF51197">
    <property type="entry name" value="Clavaminate synthase-like"/>
    <property type="match status" value="1"/>
</dbReference>
<sequence>MTHTILAEPYALSRTQLASFTQNGFLVLRDMFPAPLITDIQRWTHEISSLPAFAPGKWMTYLESLPDGTPAVCRTENFADFHALFGALLRSPRVLGLLSQLSGEEMVLFKEKINYKRAGAGGFDAHVDAPAYSGVDVRSHLTVNIAVDPATPHNGCLQVVPRSHTQTIPIDENNCITAQWEHTHTWENVELQPGDVLVFGSLLAHRSARNTSTHSRAAVYATYNAQSEGDKRGEYYAKRRVDWPPTLERVHGERYEVGAKMYGFGSPMRGAERFSRLSGEREGVDVAA</sequence>
<dbReference type="PANTHER" id="PTHR20883:SF48">
    <property type="entry name" value="ECTOINE DIOXYGENASE"/>
    <property type="match status" value="1"/>
</dbReference>
<dbReference type="Pfam" id="PF05721">
    <property type="entry name" value="PhyH"/>
    <property type="match status" value="1"/>
</dbReference>
<gene>
    <name evidence="5" type="ORF">SRS1_13856</name>
</gene>
<comment type="similarity">
    <text evidence="2">Belongs to the PhyH family.</text>
</comment>
<dbReference type="EMBL" id="LT795059">
    <property type="protein sequence ID" value="SJX63033.1"/>
    <property type="molecule type" value="Genomic_DNA"/>
</dbReference>
<keyword evidence="3" id="KW-0560">Oxidoreductase</keyword>
<organism evidence="5 6">
    <name type="scientific">Sporisorium reilianum f. sp. reilianum</name>
    <dbReference type="NCBI Taxonomy" id="72559"/>
    <lineage>
        <taxon>Eukaryota</taxon>
        <taxon>Fungi</taxon>
        <taxon>Dikarya</taxon>
        <taxon>Basidiomycota</taxon>
        <taxon>Ustilaginomycotina</taxon>
        <taxon>Ustilaginomycetes</taxon>
        <taxon>Ustilaginales</taxon>
        <taxon>Ustilaginaceae</taxon>
        <taxon>Sporisorium</taxon>
    </lineage>
</organism>
<comment type="similarity">
    <text evidence="3">Belongs to the iron/ascorbate-dependent oxidoreductase family.</text>
</comment>
<evidence type="ECO:0000256" key="1">
    <source>
        <dbReference type="ARBA" id="ARBA00001962"/>
    </source>
</evidence>
<dbReference type="GO" id="GO:0051213">
    <property type="term" value="F:dioxygenase activity"/>
    <property type="evidence" value="ECO:0007669"/>
    <property type="project" value="UniProtKB-KW"/>
</dbReference>
<keyword evidence="3" id="KW-0479">Metal-binding</keyword>
<dbReference type="Proteomes" id="UP000239563">
    <property type="component" value="Chromosome VI"/>
</dbReference>
<dbReference type="AlphaFoldDB" id="A0A2N8UF91"/>
<evidence type="ECO:0000259" key="4">
    <source>
        <dbReference type="PROSITE" id="PS51471"/>
    </source>
</evidence>
<evidence type="ECO:0000313" key="6">
    <source>
        <dbReference type="Proteomes" id="UP000239563"/>
    </source>
</evidence>
<dbReference type="PROSITE" id="PS51471">
    <property type="entry name" value="FE2OG_OXY"/>
    <property type="match status" value="1"/>
</dbReference>
<reference evidence="5 6" key="1">
    <citation type="submission" date="2017-02" db="EMBL/GenBank/DDBJ databases">
        <authorList>
            <person name="Peterson S.W."/>
        </authorList>
    </citation>
    <scope>NUCLEOTIDE SEQUENCE [LARGE SCALE GENOMIC DNA]</scope>
    <source>
        <strain evidence="5 6">SRS1_H2-8</strain>
    </source>
</reference>
<dbReference type="InterPro" id="IPR005123">
    <property type="entry name" value="Oxoglu/Fe-dep_dioxygenase_dom"/>
</dbReference>
<evidence type="ECO:0000256" key="2">
    <source>
        <dbReference type="ARBA" id="ARBA00005830"/>
    </source>
</evidence>
<accession>A0A2N8UF91</accession>
<protein>
    <submittedName>
        <fullName evidence="5">Related to Phytanoyl-CoA dioxygenase</fullName>
    </submittedName>
</protein>
<dbReference type="GO" id="GO:0046872">
    <property type="term" value="F:metal ion binding"/>
    <property type="evidence" value="ECO:0007669"/>
    <property type="project" value="UniProtKB-KW"/>
</dbReference>
<dbReference type="Gene3D" id="2.60.120.620">
    <property type="entry name" value="q2cbj1_9rhob like domain"/>
    <property type="match status" value="1"/>
</dbReference>
<name>A0A2N8UF91_9BASI</name>
<dbReference type="InterPro" id="IPR008775">
    <property type="entry name" value="Phytyl_CoA_dOase-like"/>
</dbReference>
<evidence type="ECO:0000256" key="3">
    <source>
        <dbReference type="RuleBase" id="RU003682"/>
    </source>
</evidence>
<keyword evidence="5" id="KW-0223">Dioxygenase</keyword>
<proteinExistence type="inferred from homology"/>
<feature type="domain" description="Fe2OG dioxygenase" evidence="4">
    <location>
        <begin position="103"/>
        <end position="227"/>
    </location>
</feature>
<evidence type="ECO:0000313" key="5">
    <source>
        <dbReference type="EMBL" id="SJX63033.1"/>
    </source>
</evidence>
<comment type="cofactor">
    <cofactor evidence="1">
        <name>Fe cation</name>
        <dbReference type="ChEBI" id="CHEBI:24875"/>
    </cofactor>
</comment>
<dbReference type="PANTHER" id="PTHR20883">
    <property type="entry name" value="PHYTANOYL-COA DIOXYGENASE DOMAIN CONTAINING 1"/>
    <property type="match status" value="1"/>
</dbReference>
<keyword evidence="3" id="KW-0408">Iron</keyword>